<organism evidence="1">
    <name type="scientific">Timema cristinae</name>
    <name type="common">Walking stick</name>
    <dbReference type="NCBI Taxonomy" id="61476"/>
    <lineage>
        <taxon>Eukaryota</taxon>
        <taxon>Metazoa</taxon>
        <taxon>Ecdysozoa</taxon>
        <taxon>Arthropoda</taxon>
        <taxon>Hexapoda</taxon>
        <taxon>Insecta</taxon>
        <taxon>Pterygota</taxon>
        <taxon>Neoptera</taxon>
        <taxon>Polyneoptera</taxon>
        <taxon>Phasmatodea</taxon>
        <taxon>Timematodea</taxon>
        <taxon>Timematoidea</taxon>
        <taxon>Timematidae</taxon>
        <taxon>Timema</taxon>
    </lineage>
</organism>
<dbReference type="AlphaFoldDB" id="A0A7R9DRH0"/>
<protein>
    <submittedName>
        <fullName evidence="1">Uncharacterized protein</fullName>
    </submittedName>
</protein>
<dbReference type="EMBL" id="OC338963">
    <property type="protein sequence ID" value="CAD7418608.1"/>
    <property type="molecule type" value="Genomic_DNA"/>
</dbReference>
<accession>A0A7R9DRH0</accession>
<proteinExistence type="predicted"/>
<gene>
    <name evidence="1" type="ORF">TCEB3V08_LOCUS13406</name>
</gene>
<name>A0A7R9DRH0_TIMCR</name>
<sequence length="161" mass="18141">MYKSVYSLHLVLKNFREPFVLDGAHLSRMERFVIGTFDSSKKIFPSQTSDDSSVRINTIPFPSLALHGNQDEGLKQTVIHIIAVQRMPCAMLVYFLASEERKVACGEQASPCQISTLVDFMLDHREVAAERLCGMRERESLATWWTTCWITGELQLGASVG</sequence>
<evidence type="ECO:0000313" key="1">
    <source>
        <dbReference type="EMBL" id="CAD7418608.1"/>
    </source>
</evidence>
<reference evidence="1" key="1">
    <citation type="submission" date="2020-11" db="EMBL/GenBank/DDBJ databases">
        <authorList>
            <person name="Tran Van P."/>
        </authorList>
    </citation>
    <scope>NUCLEOTIDE SEQUENCE</scope>
</reference>